<evidence type="ECO:0000256" key="1">
    <source>
        <dbReference type="ARBA" id="ARBA00000681"/>
    </source>
</evidence>
<dbReference type="PANTHER" id="PTHR31490:SF88">
    <property type="entry name" value="BETA-XYLANASE"/>
    <property type="match status" value="1"/>
</dbReference>
<sequence length="274" mass="30907">MRKKCPLILLFALLFSVFFPANVQRTTVAKETFSEVIRTDFEDGSAQGWQPWIGKERLTVTEAEVKTGKYSLLTTGRQHAYSGPALNVYGKIQKGNKYTISVWAKLARGERPTSLRVSIQRTVNGVNDYDTVVPNTTVTADEWVLLSATYELKYTVDSLYVYVESASDLSSFYIDDFELTYLPPLPIQTDIPSLKDVYQDDFAIGAAVAPDQLDGVHADLLKKHFNSIVAENAMKPESLVPSMRMETERGTASLFGMTKRDYRIEIHQNLVYYC</sequence>
<dbReference type="Pfam" id="PF00331">
    <property type="entry name" value="Glyco_hydro_10"/>
    <property type="match status" value="1"/>
</dbReference>
<evidence type="ECO:0000313" key="13">
    <source>
        <dbReference type="EMBL" id="MBB5326354.1"/>
    </source>
</evidence>
<evidence type="ECO:0000256" key="10">
    <source>
        <dbReference type="ARBA" id="ARBA00023326"/>
    </source>
</evidence>
<keyword evidence="5 11" id="KW-0732">Signal</keyword>
<evidence type="ECO:0000256" key="4">
    <source>
        <dbReference type="ARBA" id="ARBA00022651"/>
    </source>
</evidence>
<evidence type="ECO:0000256" key="6">
    <source>
        <dbReference type="ARBA" id="ARBA00022737"/>
    </source>
</evidence>
<dbReference type="PANTHER" id="PTHR31490">
    <property type="entry name" value="GLYCOSYL HYDROLASE"/>
    <property type="match status" value="1"/>
</dbReference>
<evidence type="ECO:0000256" key="9">
    <source>
        <dbReference type="ARBA" id="ARBA00023295"/>
    </source>
</evidence>
<evidence type="ECO:0000256" key="8">
    <source>
        <dbReference type="ARBA" id="ARBA00023277"/>
    </source>
</evidence>
<keyword evidence="4" id="KW-0858">Xylan degradation</keyword>
<accession>A0A7W8MWG0</accession>
<dbReference type="GO" id="GO:0031176">
    <property type="term" value="F:endo-1,4-beta-xylanase activity"/>
    <property type="evidence" value="ECO:0007669"/>
    <property type="project" value="UniProtKB-EC"/>
</dbReference>
<dbReference type="InterPro" id="IPR001000">
    <property type="entry name" value="GH10_dom"/>
</dbReference>
<keyword evidence="7" id="KW-0378">Hydrolase</keyword>
<dbReference type="AlphaFoldDB" id="A0A7W8MWG0"/>
<name>A0A7W8MWG0_9BACL</name>
<evidence type="ECO:0000313" key="14">
    <source>
        <dbReference type="Proteomes" id="UP000520011"/>
    </source>
</evidence>
<feature type="signal peptide" evidence="11">
    <location>
        <begin position="1"/>
        <end position="21"/>
    </location>
</feature>
<dbReference type="EMBL" id="JACHEP010000039">
    <property type="protein sequence ID" value="MBB5326354.1"/>
    <property type="molecule type" value="Genomic_DNA"/>
</dbReference>
<comment type="catalytic activity">
    <reaction evidence="1">
        <text>Endohydrolysis of (1-&gt;4)-beta-D-xylosidic linkages in xylans.</text>
        <dbReference type="EC" id="3.2.1.8"/>
    </reaction>
</comment>
<dbReference type="SUPFAM" id="SSF49785">
    <property type="entry name" value="Galactose-binding domain-like"/>
    <property type="match status" value="1"/>
</dbReference>
<dbReference type="InterPro" id="IPR017853">
    <property type="entry name" value="GH"/>
</dbReference>
<evidence type="ECO:0000256" key="3">
    <source>
        <dbReference type="ARBA" id="ARBA00012590"/>
    </source>
</evidence>
<dbReference type="InterPro" id="IPR044846">
    <property type="entry name" value="GH10"/>
</dbReference>
<dbReference type="SUPFAM" id="SSF51445">
    <property type="entry name" value="(Trans)glycosidases"/>
    <property type="match status" value="1"/>
</dbReference>
<evidence type="ECO:0000256" key="5">
    <source>
        <dbReference type="ARBA" id="ARBA00022729"/>
    </source>
</evidence>
<feature type="domain" description="GH10" evidence="12">
    <location>
        <begin position="188"/>
        <end position="274"/>
    </location>
</feature>
<evidence type="ECO:0000259" key="12">
    <source>
        <dbReference type="PROSITE" id="PS51760"/>
    </source>
</evidence>
<keyword evidence="6" id="KW-0677">Repeat</keyword>
<evidence type="ECO:0000256" key="11">
    <source>
        <dbReference type="SAM" id="SignalP"/>
    </source>
</evidence>
<dbReference type="Proteomes" id="UP000520011">
    <property type="component" value="Unassembled WGS sequence"/>
</dbReference>
<feature type="chain" id="PRO_5038624308" description="endo-1,4-beta-xylanase" evidence="11">
    <location>
        <begin position="22"/>
        <end position="274"/>
    </location>
</feature>
<evidence type="ECO:0000256" key="2">
    <source>
        <dbReference type="ARBA" id="ARBA00007495"/>
    </source>
</evidence>
<protein>
    <recommendedName>
        <fullName evidence="3">endo-1,4-beta-xylanase</fullName>
        <ecNumber evidence="3">3.2.1.8</ecNumber>
    </recommendedName>
</protein>
<keyword evidence="10" id="KW-0624">Polysaccharide degradation</keyword>
<dbReference type="Gene3D" id="3.20.20.80">
    <property type="entry name" value="Glycosidases"/>
    <property type="match status" value="1"/>
</dbReference>
<gene>
    <name evidence="13" type="ORF">HNQ34_003507</name>
</gene>
<dbReference type="EC" id="3.2.1.8" evidence="3"/>
<keyword evidence="9" id="KW-0326">Glycosidase</keyword>
<dbReference type="Pfam" id="PF02018">
    <property type="entry name" value="CBM_4_9"/>
    <property type="match status" value="1"/>
</dbReference>
<dbReference type="GO" id="GO:0045493">
    <property type="term" value="P:xylan catabolic process"/>
    <property type="evidence" value="ECO:0007669"/>
    <property type="project" value="UniProtKB-KW"/>
</dbReference>
<dbReference type="InterPro" id="IPR008979">
    <property type="entry name" value="Galactose-bd-like_sf"/>
</dbReference>
<dbReference type="PROSITE" id="PS51760">
    <property type="entry name" value="GH10_2"/>
    <property type="match status" value="1"/>
</dbReference>
<proteinExistence type="inferred from homology"/>
<dbReference type="Gene3D" id="2.60.120.260">
    <property type="entry name" value="Galactose-binding domain-like"/>
    <property type="match status" value="1"/>
</dbReference>
<organism evidence="13 14">
    <name type="scientific">Anoxybacteroides tepidamans</name>
    <dbReference type="NCBI Taxonomy" id="265948"/>
    <lineage>
        <taxon>Bacteria</taxon>
        <taxon>Bacillati</taxon>
        <taxon>Bacillota</taxon>
        <taxon>Bacilli</taxon>
        <taxon>Bacillales</taxon>
        <taxon>Anoxybacillaceae</taxon>
        <taxon>Anoxybacteroides</taxon>
    </lineage>
</organism>
<comment type="caution">
    <text evidence="13">The sequence shown here is derived from an EMBL/GenBank/DDBJ whole genome shotgun (WGS) entry which is preliminary data.</text>
</comment>
<evidence type="ECO:0000256" key="7">
    <source>
        <dbReference type="ARBA" id="ARBA00022801"/>
    </source>
</evidence>
<comment type="similarity">
    <text evidence="2">Belongs to the glycosyl hydrolase 10 (cellulase F) family.</text>
</comment>
<dbReference type="InterPro" id="IPR003305">
    <property type="entry name" value="CenC_carb-bd"/>
</dbReference>
<keyword evidence="14" id="KW-1185">Reference proteome</keyword>
<keyword evidence="8" id="KW-0119">Carbohydrate metabolism</keyword>
<reference evidence="13 14" key="1">
    <citation type="submission" date="2020-08" db="EMBL/GenBank/DDBJ databases">
        <title>Genomic Encyclopedia of Type Strains, Phase IV (KMG-IV): sequencing the most valuable type-strain genomes for metagenomic binning, comparative biology and taxonomic classification.</title>
        <authorList>
            <person name="Goeker M."/>
        </authorList>
    </citation>
    <scope>NUCLEOTIDE SEQUENCE [LARGE SCALE GENOMIC DNA]</scope>
    <source>
        <strain evidence="13 14">DSM 16325</strain>
    </source>
</reference>